<protein>
    <recommendedName>
        <fullName evidence="3">Helix-turn-helix domain-containing protein</fullName>
    </recommendedName>
</protein>
<dbReference type="RefSeq" id="WP_138863158.1">
    <property type="nucleotide sequence ID" value="NZ_VCPC01000002.1"/>
</dbReference>
<comment type="caution">
    <text evidence="1">The sequence shown here is derived from an EMBL/GenBank/DDBJ whole genome shotgun (WGS) entry which is preliminary data.</text>
</comment>
<evidence type="ECO:0000313" key="1">
    <source>
        <dbReference type="EMBL" id="TMV12604.1"/>
    </source>
</evidence>
<dbReference type="Proteomes" id="UP001191082">
    <property type="component" value="Unassembled WGS sequence"/>
</dbReference>
<keyword evidence="2" id="KW-1185">Reference proteome</keyword>
<dbReference type="EMBL" id="VCPC01000002">
    <property type="protein sequence ID" value="TMV12604.1"/>
    <property type="molecule type" value="Genomic_DNA"/>
</dbReference>
<organism evidence="1 2">
    <name type="scientific">Arenibacterium halophilum</name>
    <dbReference type="NCBI Taxonomy" id="2583821"/>
    <lineage>
        <taxon>Bacteria</taxon>
        <taxon>Pseudomonadati</taxon>
        <taxon>Pseudomonadota</taxon>
        <taxon>Alphaproteobacteria</taxon>
        <taxon>Rhodobacterales</taxon>
        <taxon>Paracoccaceae</taxon>
        <taxon>Arenibacterium</taxon>
    </lineage>
</organism>
<evidence type="ECO:0000313" key="2">
    <source>
        <dbReference type="Proteomes" id="UP001191082"/>
    </source>
</evidence>
<accession>A0ABY2X9N6</accession>
<reference evidence="1 2" key="1">
    <citation type="submission" date="2019-05" db="EMBL/GenBank/DDBJ databases">
        <title>Marivita sp. nov. isolated from sea sediment.</title>
        <authorList>
            <person name="Kim W."/>
        </authorList>
    </citation>
    <scope>NUCLEOTIDE SEQUENCE [LARGE SCALE GENOMIC DNA]</scope>
    <source>
        <strain evidence="1 2">CAU 1492</strain>
    </source>
</reference>
<gene>
    <name evidence="1" type="ORF">FGK64_07280</name>
</gene>
<proteinExistence type="predicted"/>
<evidence type="ECO:0008006" key="3">
    <source>
        <dbReference type="Google" id="ProtNLM"/>
    </source>
</evidence>
<name>A0ABY2X9N6_9RHOB</name>
<sequence>MTHTKYQLLTTKQLPDITGLSISFFEKGRILGYGPNFIRVNPGKRSGKILYRRIDVEQWLSDQMCAPKGDVND</sequence>